<dbReference type="PANTHER" id="PTHR14430">
    <property type="entry name" value="RABIN3-RELATED"/>
    <property type="match status" value="1"/>
</dbReference>
<dbReference type="GO" id="GO:0070319">
    <property type="term" value="C:Golgi to plasma membrane transport vesicle"/>
    <property type="evidence" value="ECO:0007669"/>
    <property type="project" value="TreeGrafter"/>
</dbReference>
<dbReference type="VEuPathDB" id="FungiDB:ASPZODRAFT_127250"/>
<dbReference type="GO" id="GO:0005085">
    <property type="term" value="F:guanyl-nucleotide exchange factor activity"/>
    <property type="evidence" value="ECO:0007669"/>
    <property type="project" value="InterPro"/>
</dbReference>
<dbReference type="EMBL" id="KV878336">
    <property type="protein sequence ID" value="OJJ51222.1"/>
    <property type="molecule type" value="Genomic_DNA"/>
</dbReference>
<feature type="region of interest" description="Disordered" evidence="3">
    <location>
        <begin position="93"/>
        <end position="133"/>
    </location>
</feature>
<dbReference type="InterPro" id="IPR009449">
    <property type="entry name" value="Sec2_N"/>
</dbReference>
<dbReference type="InterPro" id="IPR040351">
    <property type="entry name" value="RAB3IL/RAB3IP/Sec2"/>
</dbReference>
<dbReference type="Pfam" id="PF06428">
    <property type="entry name" value="Sec2p"/>
    <property type="match status" value="1"/>
</dbReference>
<feature type="compositionally biased region" description="Low complexity" evidence="3">
    <location>
        <begin position="95"/>
        <end position="131"/>
    </location>
</feature>
<feature type="coiled-coil region" evidence="2">
    <location>
        <begin position="173"/>
        <end position="250"/>
    </location>
</feature>
<dbReference type="PANTHER" id="PTHR14430:SF4">
    <property type="entry name" value="GDP_GTP EXCHANGE FACTOR SEC2 N-TERMINAL DOMAIN-CONTAINING PROTEIN"/>
    <property type="match status" value="1"/>
</dbReference>
<gene>
    <name evidence="5" type="ORF">ASPZODRAFT_127250</name>
</gene>
<proteinExistence type="predicted"/>
<dbReference type="GO" id="GO:0051286">
    <property type="term" value="C:cell tip"/>
    <property type="evidence" value="ECO:0007669"/>
    <property type="project" value="TreeGrafter"/>
</dbReference>
<evidence type="ECO:0000256" key="2">
    <source>
        <dbReference type="SAM" id="Coils"/>
    </source>
</evidence>
<dbReference type="RefSeq" id="XP_022585732.1">
    <property type="nucleotide sequence ID" value="XM_022721695.1"/>
</dbReference>
<evidence type="ECO:0000256" key="3">
    <source>
        <dbReference type="SAM" id="MobiDB-lite"/>
    </source>
</evidence>
<evidence type="ECO:0000259" key="4">
    <source>
        <dbReference type="Pfam" id="PF06428"/>
    </source>
</evidence>
<dbReference type="STRING" id="1073090.A0A1L9SVH1"/>
<name>A0A1L9SVH1_9EURO</name>
<dbReference type="Proteomes" id="UP000184188">
    <property type="component" value="Unassembled WGS sequence"/>
</dbReference>
<evidence type="ECO:0000256" key="1">
    <source>
        <dbReference type="ARBA" id="ARBA00023054"/>
    </source>
</evidence>
<organism evidence="5 6">
    <name type="scientific">Penicilliopsis zonata CBS 506.65</name>
    <dbReference type="NCBI Taxonomy" id="1073090"/>
    <lineage>
        <taxon>Eukaryota</taxon>
        <taxon>Fungi</taxon>
        <taxon>Dikarya</taxon>
        <taxon>Ascomycota</taxon>
        <taxon>Pezizomycotina</taxon>
        <taxon>Eurotiomycetes</taxon>
        <taxon>Eurotiomycetidae</taxon>
        <taxon>Eurotiales</taxon>
        <taxon>Aspergillaceae</taxon>
        <taxon>Penicilliopsis</taxon>
    </lineage>
</organism>
<dbReference type="GeneID" id="34608160"/>
<keyword evidence="6" id="KW-1185">Reference proteome</keyword>
<keyword evidence="1 2" id="KW-0175">Coiled coil</keyword>
<feature type="domain" description="GDP/GTP exchange factor Sec2 N-terminal" evidence="4">
    <location>
        <begin position="160"/>
        <end position="246"/>
    </location>
</feature>
<protein>
    <recommendedName>
        <fullName evidence="4">GDP/GTP exchange factor Sec2 N-terminal domain-containing protein</fullName>
    </recommendedName>
</protein>
<accession>A0A1L9SVH1</accession>
<dbReference type="OrthoDB" id="5560525at2759"/>
<sequence>MSATTIATTTTTLASTKLIGGLPTMTGSMAITAGSYCSACGQDMPQHCHDQAQEAQQQIQELEFQITRLTTRAMKTAEQLANYENEIVKLRRQAKNNSSVSSTASSARSNSLDKSISPSSSGSPTSQPSGGRLSTIASFLPYRRSSANPPAPCVPPQNASAVLESTLELQNALNREQSLRKAAETQLSQTNLELEELTASLFSQANEMVAQERKARAKLEERVALLERRDVEKRKRLDRLEKALQRVERVRALVG</sequence>
<evidence type="ECO:0000313" key="5">
    <source>
        <dbReference type="EMBL" id="OJJ51222.1"/>
    </source>
</evidence>
<reference evidence="6" key="1">
    <citation type="journal article" date="2017" name="Genome Biol.">
        <title>Comparative genomics reveals high biological diversity and specific adaptations in the industrially and medically important fungal genus Aspergillus.</title>
        <authorList>
            <person name="de Vries R.P."/>
            <person name="Riley R."/>
            <person name="Wiebenga A."/>
            <person name="Aguilar-Osorio G."/>
            <person name="Amillis S."/>
            <person name="Uchima C.A."/>
            <person name="Anderluh G."/>
            <person name="Asadollahi M."/>
            <person name="Askin M."/>
            <person name="Barry K."/>
            <person name="Battaglia E."/>
            <person name="Bayram O."/>
            <person name="Benocci T."/>
            <person name="Braus-Stromeyer S.A."/>
            <person name="Caldana C."/>
            <person name="Canovas D."/>
            <person name="Cerqueira G.C."/>
            <person name="Chen F."/>
            <person name="Chen W."/>
            <person name="Choi C."/>
            <person name="Clum A."/>
            <person name="Dos Santos R.A."/>
            <person name="Damasio A.R."/>
            <person name="Diallinas G."/>
            <person name="Emri T."/>
            <person name="Fekete E."/>
            <person name="Flipphi M."/>
            <person name="Freyberg S."/>
            <person name="Gallo A."/>
            <person name="Gournas C."/>
            <person name="Habgood R."/>
            <person name="Hainaut M."/>
            <person name="Harispe M.L."/>
            <person name="Henrissat B."/>
            <person name="Hilden K.S."/>
            <person name="Hope R."/>
            <person name="Hossain A."/>
            <person name="Karabika E."/>
            <person name="Karaffa L."/>
            <person name="Karanyi Z."/>
            <person name="Krasevec N."/>
            <person name="Kuo A."/>
            <person name="Kusch H."/>
            <person name="LaButti K."/>
            <person name="Lagendijk E.L."/>
            <person name="Lapidus A."/>
            <person name="Levasseur A."/>
            <person name="Lindquist E."/>
            <person name="Lipzen A."/>
            <person name="Logrieco A.F."/>
            <person name="MacCabe A."/>
            <person name="Maekelae M.R."/>
            <person name="Malavazi I."/>
            <person name="Melin P."/>
            <person name="Meyer V."/>
            <person name="Mielnichuk N."/>
            <person name="Miskei M."/>
            <person name="Molnar A.P."/>
            <person name="Mule G."/>
            <person name="Ngan C.Y."/>
            <person name="Orejas M."/>
            <person name="Orosz E."/>
            <person name="Ouedraogo J.P."/>
            <person name="Overkamp K.M."/>
            <person name="Park H.-S."/>
            <person name="Perrone G."/>
            <person name="Piumi F."/>
            <person name="Punt P.J."/>
            <person name="Ram A.F."/>
            <person name="Ramon A."/>
            <person name="Rauscher S."/>
            <person name="Record E."/>
            <person name="Riano-Pachon D.M."/>
            <person name="Robert V."/>
            <person name="Roehrig J."/>
            <person name="Ruller R."/>
            <person name="Salamov A."/>
            <person name="Salih N.S."/>
            <person name="Samson R.A."/>
            <person name="Sandor E."/>
            <person name="Sanguinetti M."/>
            <person name="Schuetze T."/>
            <person name="Sepcic K."/>
            <person name="Shelest E."/>
            <person name="Sherlock G."/>
            <person name="Sophianopoulou V."/>
            <person name="Squina F.M."/>
            <person name="Sun H."/>
            <person name="Susca A."/>
            <person name="Todd R.B."/>
            <person name="Tsang A."/>
            <person name="Unkles S.E."/>
            <person name="van de Wiele N."/>
            <person name="van Rossen-Uffink D."/>
            <person name="Oliveira J.V."/>
            <person name="Vesth T.C."/>
            <person name="Visser J."/>
            <person name="Yu J.-H."/>
            <person name="Zhou M."/>
            <person name="Andersen M.R."/>
            <person name="Archer D.B."/>
            <person name="Baker S.E."/>
            <person name="Benoit I."/>
            <person name="Brakhage A.A."/>
            <person name="Braus G.H."/>
            <person name="Fischer R."/>
            <person name="Frisvad J.C."/>
            <person name="Goldman G.H."/>
            <person name="Houbraken J."/>
            <person name="Oakley B."/>
            <person name="Pocsi I."/>
            <person name="Scazzocchio C."/>
            <person name="Seiboth B."/>
            <person name="vanKuyk P.A."/>
            <person name="Wortman J."/>
            <person name="Dyer P.S."/>
            <person name="Grigoriev I.V."/>
        </authorList>
    </citation>
    <scope>NUCLEOTIDE SEQUENCE [LARGE SCALE GENOMIC DNA]</scope>
    <source>
        <strain evidence="6">CBS 506.65</strain>
    </source>
</reference>
<dbReference type="Gene3D" id="6.10.140.910">
    <property type="match status" value="1"/>
</dbReference>
<dbReference type="AlphaFoldDB" id="A0A1L9SVH1"/>
<dbReference type="GO" id="GO:0006887">
    <property type="term" value="P:exocytosis"/>
    <property type="evidence" value="ECO:0007669"/>
    <property type="project" value="TreeGrafter"/>
</dbReference>
<dbReference type="SUPFAM" id="SSF144284">
    <property type="entry name" value="Sec2 N-terminal region"/>
    <property type="match status" value="1"/>
</dbReference>
<evidence type="ECO:0000313" key="6">
    <source>
        <dbReference type="Proteomes" id="UP000184188"/>
    </source>
</evidence>